<organism evidence="4 5">
    <name type="scientific">Bacillus benzoevorans</name>
    <dbReference type="NCBI Taxonomy" id="1456"/>
    <lineage>
        <taxon>Bacteria</taxon>
        <taxon>Bacillati</taxon>
        <taxon>Bacillota</taxon>
        <taxon>Bacilli</taxon>
        <taxon>Bacillales</taxon>
        <taxon>Bacillaceae</taxon>
        <taxon>Bacillus</taxon>
    </lineage>
</organism>
<dbReference type="Gene3D" id="2.20.230.10">
    <property type="entry name" value="Resuscitation-promoting factor rpfb"/>
    <property type="match status" value="1"/>
</dbReference>
<protein>
    <recommendedName>
        <fullName evidence="3">G5 domain-containing protein</fullName>
    </recommendedName>
</protein>
<keyword evidence="1" id="KW-0732">Signal</keyword>
<accession>A0A7X0HTZ9</accession>
<comment type="caution">
    <text evidence="4">The sequence shown here is derived from an EMBL/GenBank/DDBJ whole genome shotgun (WGS) entry which is preliminary data.</text>
</comment>
<feature type="domain" description="G5" evidence="3">
    <location>
        <begin position="301"/>
        <end position="381"/>
    </location>
</feature>
<dbReference type="PANTHER" id="PTHR35788">
    <property type="entry name" value="EXPORTED PROTEIN-RELATED"/>
    <property type="match status" value="1"/>
</dbReference>
<evidence type="ECO:0000256" key="2">
    <source>
        <dbReference type="SAM" id="MobiDB-lite"/>
    </source>
</evidence>
<dbReference type="PANTHER" id="PTHR35788:SF1">
    <property type="entry name" value="EXPORTED PROTEIN"/>
    <property type="match status" value="1"/>
</dbReference>
<sequence>MENKRDLKLILLMLLCTGFFFSFSIFGEQAYDRVSASKAEFQENTAIGPVDVSLLTSEGALKKLQQEQNTWMKQTTINLQYKEKKIPFDNSSFIFSPGKSIDGAASGVKNPLVVDVAGEMISAVLIDFAIEEGSFNRKAFIQELLSYPSTLQKGVHSIKLEDFLQEQQGKKVISEAAVTFRDNSEQMDLWVSQFPTVTIKPHSQFSIMDAVAEKGIKTFTSEGLSIAATAIYKAVLPTNFSITERSISRELPYYAEAGYEAKVDYFKNMDLIIANPNDDEYVLEFKQADNQLHVSLAGPELLYQYKIVLSEKETFKPKNIFQYDAKLAYGQQKVKTQGTEGFLQKVYRETVDSTGVTTDRELLSEDFYPPIHTVVLQSIQPKPEIPESEMPPGTGGASGTQTDVPQANANANTNGTAPQAEQTQQENNTNKDTSDNSYYMNHTK</sequence>
<dbReference type="InterPro" id="IPR007391">
    <property type="entry name" value="Vancomycin_resist_VanW"/>
</dbReference>
<feature type="compositionally biased region" description="Low complexity" evidence="2">
    <location>
        <begin position="405"/>
        <end position="430"/>
    </location>
</feature>
<dbReference type="InterPro" id="IPR052913">
    <property type="entry name" value="Glycopeptide_resist_protein"/>
</dbReference>
<feature type="region of interest" description="Disordered" evidence="2">
    <location>
        <begin position="380"/>
        <end position="444"/>
    </location>
</feature>
<dbReference type="Pfam" id="PF07501">
    <property type="entry name" value="G5"/>
    <property type="match status" value="1"/>
</dbReference>
<evidence type="ECO:0000259" key="3">
    <source>
        <dbReference type="PROSITE" id="PS51109"/>
    </source>
</evidence>
<dbReference type="InterPro" id="IPR011098">
    <property type="entry name" value="G5_dom"/>
</dbReference>
<dbReference type="EMBL" id="JACHGK010000008">
    <property type="protein sequence ID" value="MBB6445862.1"/>
    <property type="molecule type" value="Genomic_DNA"/>
</dbReference>
<reference evidence="4 5" key="1">
    <citation type="submission" date="2020-08" db="EMBL/GenBank/DDBJ databases">
        <title>Genomic Encyclopedia of Type Strains, Phase IV (KMG-IV): sequencing the most valuable type-strain genomes for metagenomic binning, comparative biology and taxonomic classification.</title>
        <authorList>
            <person name="Goeker M."/>
        </authorList>
    </citation>
    <scope>NUCLEOTIDE SEQUENCE [LARGE SCALE GENOMIC DNA]</scope>
    <source>
        <strain evidence="4 5">DSM 5391</strain>
    </source>
</reference>
<dbReference type="PROSITE" id="PS51109">
    <property type="entry name" value="G5"/>
    <property type="match status" value="1"/>
</dbReference>
<keyword evidence="5" id="KW-1185">Reference proteome</keyword>
<dbReference type="Pfam" id="PF04294">
    <property type="entry name" value="VanW"/>
    <property type="match status" value="1"/>
</dbReference>
<gene>
    <name evidence="4" type="ORF">HNR53_002511</name>
</gene>
<evidence type="ECO:0000313" key="5">
    <source>
        <dbReference type="Proteomes" id="UP000531594"/>
    </source>
</evidence>
<dbReference type="AlphaFoldDB" id="A0A7X0HTZ9"/>
<name>A0A7X0HTZ9_9BACI</name>
<evidence type="ECO:0000313" key="4">
    <source>
        <dbReference type="EMBL" id="MBB6445862.1"/>
    </source>
</evidence>
<feature type="compositionally biased region" description="Polar residues" evidence="2">
    <location>
        <begin position="435"/>
        <end position="444"/>
    </location>
</feature>
<evidence type="ECO:0000256" key="1">
    <source>
        <dbReference type="ARBA" id="ARBA00022729"/>
    </source>
</evidence>
<dbReference type="Proteomes" id="UP000531594">
    <property type="component" value="Unassembled WGS sequence"/>
</dbReference>
<proteinExistence type="predicted"/>
<dbReference type="SMART" id="SM01208">
    <property type="entry name" value="G5"/>
    <property type="match status" value="1"/>
</dbReference>
<dbReference type="RefSeq" id="WP_184526299.1">
    <property type="nucleotide sequence ID" value="NZ_JACHGK010000008.1"/>
</dbReference>